<accession>A0A076MUE4</accession>
<gene>
    <name evidence="2" type="ORF">AMETH_4431</name>
</gene>
<feature type="transmembrane region" description="Helical" evidence="1">
    <location>
        <begin position="21"/>
        <end position="44"/>
    </location>
</feature>
<evidence type="ECO:0000313" key="2">
    <source>
        <dbReference type="EMBL" id="AIJ24523.1"/>
    </source>
</evidence>
<dbReference type="OrthoDB" id="4808534at2"/>
<dbReference type="KEGG" id="amq:AMETH_4431"/>
<dbReference type="Proteomes" id="UP000062973">
    <property type="component" value="Chromosome"/>
</dbReference>
<keyword evidence="3" id="KW-1185">Reference proteome</keyword>
<sequence>MALNDEKPYVVVWNDAVDLRHLAASIVICVAAGLPVFLGAKALFGALVDTPSLAGGYALLAGLAACVLAAAVCARLFRPKRTFGAEQAADREAAIAELERMGGTAEAFADLAPRVRAEMAELGLVRETAQEVRA</sequence>
<feature type="transmembrane region" description="Helical" evidence="1">
    <location>
        <begin position="56"/>
        <end position="77"/>
    </location>
</feature>
<dbReference type="RefSeq" id="WP_017983355.1">
    <property type="nucleotide sequence ID" value="NZ_AQUL01000001.1"/>
</dbReference>
<proteinExistence type="predicted"/>
<reference evidence="2 3" key="1">
    <citation type="submission" date="2014-07" db="EMBL/GenBank/DDBJ databases">
        <title>Whole Genome Sequence of the Amycolatopsis methanolica 239.</title>
        <authorList>
            <person name="Tang B."/>
        </authorList>
    </citation>
    <scope>NUCLEOTIDE SEQUENCE [LARGE SCALE GENOMIC DNA]</scope>
    <source>
        <strain evidence="2 3">239</strain>
    </source>
</reference>
<keyword evidence="1" id="KW-0812">Transmembrane</keyword>
<dbReference type="eggNOG" id="ENOG5032SY3">
    <property type="taxonomic scope" value="Bacteria"/>
</dbReference>
<evidence type="ECO:0000256" key="1">
    <source>
        <dbReference type="SAM" id="Phobius"/>
    </source>
</evidence>
<dbReference type="AlphaFoldDB" id="A0A076MUE4"/>
<name>A0A076MUE4_AMYME</name>
<organism evidence="2 3">
    <name type="scientific">Amycolatopsis methanolica 239</name>
    <dbReference type="NCBI Taxonomy" id="1068978"/>
    <lineage>
        <taxon>Bacteria</taxon>
        <taxon>Bacillati</taxon>
        <taxon>Actinomycetota</taxon>
        <taxon>Actinomycetes</taxon>
        <taxon>Pseudonocardiales</taxon>
        <taxon>Pseudonocardiaceae</taxon>
        <taxon>Amycolatopsis</taxon>
        <taxon>Amycolatopsis methanolica group</taxon>
    </lineage>
</organism>
<dbReference type="PATRIC" id="fig|1068978.7.peg.4749"/>
<protein>
    <submittedName>
        <fullName evidence="2">Uncharacterized protein</fullName>
    </submittedName>
</protein>
<evidence type="ECO:0000313" key="3">
    <source>
        <dbReference type="Proteomes" id="UP000062973"/>
    </source>
</evidence>
<dbReference type="HOGENOM" id="CLU_123209_0_0_11"/>
<dbReference type="STRING" id="1068978.AMETH_4431"/>
<keyword evidence="1" id="KW-1133">Transmembrane helix</keyword>
<dbReference type="EMBL" id="CP009110">
    <property type="protein sequence ID" value="AIJ24523.1"/>
    <property type="molecule type" value="Genomic_DNA"/>
</dbReference>
<keyword evidence="1" id="KW-0472">Membrane</keyword>